<dbReference type="Gene3D" id="1.10.443.10">
    <property type="entry name" value="Intergrase catalytic core"/>
    <property type="match status" value="1"/>
</dbReference>
<dbReference type="InterPro" id="IPR010998">
    <property type="entry name" value="Integrase_recombinase_N"/>
</dbReference>
<dbReference type="EMBL" id="DTHB01000033">
    <property type="protein sequence ID" value="HGB14472.1"/>
    <property type="molecule type" value="Genomic_DNA"/>
</dbReference>
<protein>
    <submittedName>
        <fullName evidence="6">Site-specific integrase</fullName>
    </submittedName>
</protein>
<dbReference type="CDD" id="cd00796">
    <property type="entry name" value="INT_Rci_Hp1_C"/>
    <property type="match status" value="1"/>
</dbReference>
<reference evidence="6" key="1">
    <citation type="journal article" date="2020" name="mSystems">
        <title>Genome- and Community-Level Interaction Insights into Carbon Utilization and Element Cycling Functions of Hydrothermarchaeota in Hydrothermal Sediment.</title>
        <authorList>
            <person name="Zhou Z."/>
            <person name="Liu Y."/>
            <person name="Xu W."/>
            <person name="Pan J."/>
            <person name="Luo Z.H."/>
            <person name="Li M."/>
        </authorList>
    </citation>
    <scope>NUCLEOTIDE SEQUENCE [LARGE SCALE GENOMIC DNA]</scope>
    <source>
        <strain evidence="6">SpSt-776</strain>
    </source>
</reference>
<dbReference type="GO" id="GO:0003677">
    <property type="term" value="F:DNA binding"/>
    <property type="evidence" value="ECO:0007669"/>
    <property type="project" value="UniProtKB-KW"/>
</dbReference>
<dbReference type="PANTHER" id="PTHR30349:SF64">
    <property type="entry name" value="PROPHAGE INTEGRASE INTD-RELATED"/>
    <property type="match status" value="1"/>
</dbReference>
<sequence>MAIHIYCTKCYTSNGLEAKKCSGCGAPFGRDRKYRVCVSAKGKRITRVVDNLTLAREAEAAIKGDLVRGEFDIHRNCKRVPTLKEVWAKYLPWAKEHKKTWKCDQYNYQTHLEPRFGKKSLDSISSLDIERLKLELKKGVNKHGRPFSQATIKHQVVLLNRLYNLARRWGIFNGDNPVDRVEKPRLDNLRTEFLTAEETERLLKTLATWPCRESAAFVELALYTGLRRSELFKLTWEDVDFSRNMVTLREPKGGRTQTVPVSNQALEVIKGLDKASPYVFPGKNGEQRTDFKGPWQRIRKAAGLPENFRFHGLRHNFASALVSNGVDLAVVQALLTHKDARTTQRYSHLQPGIMWEAAMKSGELLKPKAVAKNSISLAE</sequence>
<evidence type="ECO:0000313" key="6">
    <source>
        <dbReference type="EMBL" id="HGB14472.1"/>
    </source>
</evidence>
<keyword evidence="3" id="KW-0238">DNA-binding</keyword>
<evidence type="ECO:0000259" key="5">
    <source>
        <dbReference type="PROSITE" id="PS51898"/>
    </source>
</evidence>
<keyword evidence="2" id="KW-0229">DNA integration</keyword>
<dbReference type="PANTHER" id="PTHR30349">
    <property type="entry name" value="PHAGE INTEGRASE-RELATED"/>
    <property type="match status" value="1"/>
</dbReference>
<comment type="caution">
    <text evidence="6">The sequence shown here is derived from an EMBL/GenBank/DDBJ whole genome shotgun (WGS) entry which is preliminary data.</text>
</comment>
<dbReference type="Pfam" id="PF00589">
    <property type="entry name" value="Phage_integrase"/>
    <property type="match status" value="1"/>
</dbReference>
<dbReference type="Pfam" id="PF14659">
    <property type="entry name" value="Phage_int_SAM_3"/>
    <property type="match status" value="1"/>
</dbReference>
<dbReference type="SUPFAM" id="SSF56349">
    <property type="entry name" value="DNA breaking-rejoining enzymes"/>
    <property type="match status" value="1"/>
</dbReference>
<dbReference type="GO" id="GO:0006310">
    <property type="term" value="P:DNA recombination"/>
    <property type="evidence" value="ECO:0007669"/>
    <property type="project" value="UniProtKB-KW"/>
</dbReference>
<dbReference type="InterPro" id="IPR013762">
    <property type="entry name" value="Integrase-like_cat_sf"/>
</dbReference>
<organism evidence="6">
    <name type="scientific">Desulfobacca acetoxidans</name>
    <dbReference type="NCBI Taxonomy" id="60893"/>
    <lineage>
        <taxon>Bacteria</taxon>
        <taxon>Pseudomonadati</taxon>
        <taxon>Thermodesulfobacteriota</taxon>
        <taxon>Desulfobaccia</taxon>
        <taxon>Desulfobaccales</taxon>
        <taxon>Desulfobaccaceae</taxon>
        <taxon>Desulfobacca</taxon>
    </lineage>
</organism>
<accession>A0A7C3WM78</accession>
<name>A0A7C3WM78_9BACT</name>
<keyword evidence="4" id="KW-0233">DNA recombination</keyword>
<evidence type="ECO:0000256" key="4">
    <source>
        <dbReference type="ARBA" id="ARBA00023172"/>
    </source>
</evidence>
<dbReference type="InterPro" id="IPR050090">
    <property type="entry name" value="Tyrosine_recombinase_XerCD"/>
</dbReference>
<evidence type="ECO:0000256" key="3">
    <source>
        <dbReference type="ARBA" id="ARBA00023125"/>
    </source>
</evidence>
<comment type="similarity">
    <text evidence="1">Belongs to the 'phage' integrase family.</text>
</comment>
<evidence type="ECO:0000256" key="1">
    <source>
        <dbReference type="ARBA" id="ARBA00008857"/>
    </source>
</evidence>
<dbReference type="InterPro" id="IPR004107">
    <property type="entry name" value="Integrase_SAM-like_N"/>
</dbReference>
<evidence type="ECO:0000256" key="2">
    <source>
        <dbReference type="ARBA" id="ARBA00022908"/>
    </source>
</evidence>
<proteinExistence type="inferred from homology"/>
<dbReference type="AlphaFoldDB" id="A0A7C3WM78"/>
<dbReference type="PROSITE" id="PS51898">
    <property type="entry name" value="TYR_RECOMBINASE"/>
    <property type="match status" value="1"/>
</dbReference>
<gene>
    <name evidence="6" type="ORF">ENV62_04440</name>
</gene>
<dbReference type="InterPro" id="IPR002104">
    <property type="entry name" value="Integrase_catalytic"/>
</dbReference>
<feature type="domain" description="Tyr recombinase" evidence="5">
    <location>
        <begin position="189"/>
        <end position="360"/>
    </location>
</feature>
<dbReference type="InterPro" id="IPR011010">
    <property type="entry name" value="DNA_brk_join_enz"/>
</dbReference>
<dbReference type="Gene3D" id="1.10.150.130">
    <property type="match status" value="1"/>
</dbReference>
<dbReference type="GO" id="GO:0015074">
    <property type="term" value="P:DNA integration"/>
    <property type="evidence" value="ECO:0007669"/>
    <property type="project" value="InterPro"/>
</dbReference>